<evidence type="ECO:0000313" key="2">
    <source>
        <dbReference type="Proteomes" id="UP001250538"/>
    </source>
</evidence>
<accession>A0AAJ2JQI9</accession>
<dbReference type="Proteomes" id="UP001250538">
    <property type="component" value="Unassembled WGS sequence"/>
</dbReference>
<protein>
    <recommendedName>
        <fullName evidence="3">ATP-grasp domain-containing protein</fullName>
    </recommendedName>
</protein>
<sequence length="486" mass="54325">MRSPLPEELLLRSMPLYDGPRLVMGMFDAEAYWRPSELANLPSLRPVQEHAAADYMDELLFPLCGEDGLAVTRHPRNAAQAAYLHDAGFHFRSLTCNSDQPNGNEQRNKDVFQLVSEQCTEPKWKRLMRELPLAAYAVIPSAEAFVQKYGLDGAIPDAEAVKQVNSKAYSLRLAQQLDLNPPGRLAEGADTVQQIGAELLNRHGKLILKDPYGVSGSGNLVVDASALLTRLTDYLRVQERAGKQVQLIVEPWLNKQADFSCQLYIASNGWAELLGVQRMVNRQLNYGGSYAADTHLMNRLAEAGYFEHMERLAAQMYIDGYYGPVCIDSMLLENGEVYPVVEINARHSMGMLNHCLDAHLERWGKRSFLTCLQLGLPEREQQSTMRPASMVEETARTAGTADQDLSSSSTQFEQLLMQLDEIELLYTPERRAGVMPLSANTLFSPTVHNRSGRWYVSLVAVNAARSEALGNQLHQALLAFGYRIYS</sequence>
<reference evidence="2" key="1">
    <citation type="submission" date="2023-09" db="EMBL/GenBank/DDBJ databases">
        <title>Paenibacillus sp. chi10 Genome sequencing and assembly.</title>
        <authorList>
            <person name="Kim I."/>
        </authorList>
    </citation>
    <scope>NUCLEOTIDE SEQUENCE [LARGE SCALE GENOMIC DNA]</scope>
    <source>
        <strain evidence="2">chi10</strain>
    </source>
</reference>
<proteinExistence type="predicted"/>
<dbReference type="EMBL" id="JAVYAA010000001">
    <property type="protein sequence ID" value="MDT8975055.1"/>
    <property type="molecule type" value="Genomic_DNA"/>
</dbReference>
<keyword evidence="2" id="KW-1185">Reference proteome</keyword>
<comment type="caution">
    <text evidence="1">The sequence shown here is derived from an EMBL/GenBank/DDBJ whole genome shotgun (WGS) entry which is preliminary data.</text>
</comment>
<gene>
    <name evidence="1" type="ORF">RQP50_02220</name>
</gene>
<name>A0AAJ2JQI9_9BACL</name>
<dbReference type="SUPFAM" id="SSF56059">
    <property type="entry name" value="Glutathione synthetase ATP-binding domain-like"/>
    <property type="match status" value="1"/>
</dbReference>
<dbReference type="AlphaFoldDB" id="A0AAJ2JQI9"/>
<organism evidence="1 2">
    <name type="scientific">Paenibacillus suaedae</name>
    <dbReference type="NCBI Taxonomy" id="3077233"/>
    <lineage>
        <taxon>Bacteria</taxon>
        <taxon>Bacillati</taxon>
        <taxon>Bacillota</taxon>
        <taxon>Bacilli</taxon>
        <taxon>Bacillales</taxon>
        <taxon>Paenibacillaceae</taxon>
        <taxon>Paenibacillus</taxon>
    </lineage>
</organism>
<dbReference type="RefSeq" id="WP_315742901.1">
    <property type="nucleotide sequence ID" value="NZ_JAVYAA010000001.1"/>
</dbReference>
<evidence type="ECO:0008006" key="3">
    <source>
        <dbReference type="Google" id="ProtNLM"/>
    </source>
</evidence>
<evidence type="ECO:0000313" key="1">
    <source>
        <dbReference type="EMBL" id="MDT8975055.1"/>
    </source>
</evidence>